<evidence type="ECO:0000313" key="2">
    <source>
        <dbReference type="EMBL" id="AWI80603.1"/>
    </source>
</evidence>
<dbReference type="PANTHER" id="PTHR48135:SF1">
    <property type="entry name" value="KILA-N DOMAIN-CONTAINING PROTEIN"/>
    <property type="match status" value="1"/>
</dbReference>
<dbReference type="PANTHER" id="PTHR48135">
    <property type="match status" value="1"/>
</dbReference>
<dbReference type="InterPro" id="IPR017880">
    <property type="entry name" value="KilA_N"/>
</dbReference>
<dbReference type="InterPro" id="IPR018004">
    <property type="entry name" value="KilA/APSES_HTH"/>
</dbReference>
<protein>
    <recommendedName>
        <fullName evidence="1">KilA-N domain-containing protein</fullName>
    </recommendedName>
</protein>
<gene>
    <name evidence="2" type="ORF">CEW87_15260</name>
</gene>
<name>A0A2U8H4R9_9RHOO</name>
<accession>A0A2U8H4R9</accession>
<dbReference type="AlphaFoldDB" id="A0A2U8H4R9"/>
<feature type="domain" description="KilA-N" evidence="1">
    <location>
        <begin position="49"/>
        <end position="150"/>
    </location>
</feature>
<organism evidence="2 3">
    <name type="scientific">Parazoarcus communis</name>
    <dbReference type="NCBI Taxonomy" id="41977"/>
    <lineage>
        <taxon>Bacteria</taxon>
        <taxon>Pseudomonadati</taxon>
        <taxon>Pseudomonadota</taxon>
        <taxon>Betaproteobacteria</taxon>
        <taxon>Rhodocyclales</taxon>
        <taxon>Zoogloeaceae</taxon>
        <taxon>Parazoarcus</taxon>
    </lineage>
</organism>
<dbReference type="SUPFAM" id="SSF54616">
    <property type="entry name" value="DNA-binding domain of Mlu1-box binding protein MBP1"/>
    <property type="match status" value="1"/>
</dbReference>
<sequence>MSETLNSSLPRSKGYVEALTSQLNTPNSGEFVEVSDGGISPTISNLGAGKHTKDYNGTPFVFREDGYFNMTAAAKAFGKRVDNFLANVETAEYIDALHKLIPDIPVITSKKGYHTHPTVGTWAHPKLAVFFARWLDVKFAVWCDMMIDDILTKKAEVTITKPEQSAVLAVGLPDTLVALQQTMMANQQMMQALVEQFAEKEWVCVRRGSGLHPTTGTHRKSGD</sequence>
<dbReference type="Proteomes" id="UP000244902">
    <property type="component" value="Chromosome"/>
</dbReference>
<dbReference type="InterPro" id="IPR036887">
    <property type="entry name" value="HTH_APSES_sf"/>
</dbReference>
<reference evidence="2 3" key="1">
    <citation type="submission" date="2017-06" db="EMBL/GenBank/DDBJ databases">
        <title>Azoarcus sp. TSNA42 complete genome sequence.</title>
        <authorList>
            <person name="Woo J.-H."/>
            <person name="Kim H.-S."/>
        </authorList>
    </citation>
    <scope>NUCLEOTIDE SEQUENCE [LARGE SCALE GENOMIC DNA]</scope>
    <source>
        <strain evidence="2 3">TSNA42</strain>
    </source>
</reference>
<dbReference type="Pfam" id="PF04383">
    <property type="entry name" value="KilA-N"/>
    <property type="match status" value="1"/>
</dbReference>
<evidence type="ECO:0000259" key="1">
    <source>
        <dbReference type="PROSITE" id="PS51301"/>
    </source>
</evidence>
<dbReference type="EMBL" id="CP022188">
    <property type="protein sequence ID" value="AWI80603.1"/>
    <property type="molecule type" value="Genomic_DNA"/>
</dbReference>
<dbReference type="PROSITE" id="PS51301">
    <property type="entry name" value="KILA_N"/>
    <property type="match status" value="1"/>
</dbReference>
<dbReference type="GO" id="GO:0003677">
    <property type="term" value="F:DNA binding"/>
    <property type="evidence" value="ECO:0007669"/>
    <property type="project" value="InterPro"/>
</dbReference>
<dbReference type="SMART" id="SM01252">
    <property type="entry name" value="KilA-N"/>
    <property type="match status" value="1"/>
</dbReference>
<evidence type="ECO:0000313" key="3">
    <source>
        <dbReference type="Proteomes" id="UP000244902"/>
    </source>
</evidence>
<proteinExistence type="predicted"/>